<evidence type="ECO:0000313" key="1">
    <source>
        <dbReference type="EMBL" id="SNY45796.1"/>
    </source>
</evidence>
<gene>
    <name evidence="1" type="ORF">SAMN06265827_13936</name>
</gene>
<organism evidence="1 2">
    <name type="scientific">Orenia metallireducens</name>
    <dbReference type="NCBI Taxonomy" id="1413210"/>
    <lineage>
        <taxon>Bacteria</taxon>
        <taxon>Bacillati</taxon>
        <taxon>Bacillota</taxon>
        <taxon>Clostridia</taxon>
        <taxon>Halanaerobiales</taxon>
        <taxon>Halobacteroidaceae</taxon>
        <taxon>Orenia</taxon>
    </lineage>
</organism>
<evidence type="ECO:0000313" key="2">
    <source>
        <dbReference type="Proteomes" id="UP000219573"/>
    </source>
</evidence>
<dbReference type="Proteomes" id="UP000219573">
    <property type="component" value="Unassembled WGS sequence"/>
</dbReference>
<proteinExistence type="predicted"/>
<accession>A0A285IFE4</accession>
<dbReference type="RefSeq" id="WP_172432004.1">
    <property type="nucleotide sequence ID" value="NZ_OBDZ01000039.1"/>
</dbReference>
<dbReference type="AlphaFoldDB" id="A0A285IFE4"/>
<name>A0A285IFE4_9FIRM</name>
<protein>
    <submittedName>
        <fullName evidence="1">Uncharacterized protein</fullName>
    </submittedName>
</protein>
<dbReference type="EMBL" id="OBDZ01000039">
    <property type="protein sequence ID" value="SNY45796.1"/>
    <property type="molecule type" value="Genomic_DNA"/>
</dbReference>
<keyword evidence="2" id="KW-1185">Reference proteome</keyword>
<sequence length="51" mass="5161">MAKSNSKGAFIPLILLGVGVGALFLFQGSAVAQPSNGARAIIGDAIVHRPE</sequence>
<reference evidence="2" key="1">
    <citation type="submission" date="2017-09" db="EMBL/GenBank/DDBJ databases">
        <authorList>
            <person name="Varghese N."/>
            <person name="Submissions S."/>
        </authorList>
    </citation>
    <scope>NUCLEOTIDE SEQUENCE [LARGE SCALE GENOMIC DNA]</scope>
    <source>
        <strain evidence="2">MSL47</strain>
    </source>
</reference>